<dbReference type="PROSITE" id="PS00079">
    <property type="entry name" value="MULTICOPPER_OXIDASE1"/>
    <property type="match status" value="1"/>
</dbReference>
<feature type="domain" description="Blue (type 1) copper" evidence="3">
    <location>
        <begin position="60"/>
        <end position="153"/>
    </location>
</feature>
<dbReference type="Gene3D" id="2.60.40.420">
    <property type="entry name" value="Cupredoxins - blue copper proteins"/>
    <property type="match status" value="1"/>
</dbReference>
<dbReference type="AlphaFoldDB" id="A0A382L2H8"/>
<keyword evidence="2" id="KW-0186">Copper</keyword>
<dbReference type="Pfam" id="PF00127">
    <property type="entry name" value="Copper-bind"/>
    <property type="match status" value="1"/>
</dbReference>
<evidence type="ECO:0000256" key="2">
    <source>
        <dbReference type="ARBA" id="ARBA00023008"/>
    </source>
</evidence>
<feature type="non-terminal residue" evidence="4">
    <location>
        <position position="409"/>
    </location>
</feature>
<dbReference type="SUPFAM" id="SSF49503">
    <property type="entry name" value="Cupredoxins"/>
    <property type="match status" value="1"/>
</dbReference>
<proteinExistence type="predicted"/>
<dbReference type="InterPro" id="IPR008972">
    <property type="entry name" value="Cupredoxin"/>
</dbReference>
<dbReference type="InterPro" id="IPR033138">
    <property type="entry name" value="Cu_oxidase_CS"/>
</dbReference>
<name>A0A382L2H8_9ZZZZ</name>
<evidence type="ECO:0000259" key="3">
    <source>
        <dbReference type="Pfam" id="PF00127"/>
    </source>
</evidence>
<accession>A0A382L2H8</accession>
<dbReference type="GO" id="GO:0009055">
    <property type="term" value="F:electron transfer activity"/>
    <property type="evidence" value="ECO:0007669"/>
    <property type="project" value="InterPro"/>
</dbReference>
<organism evidence="4">
    <name type="scientific">marine metagenome</name>
    <dbReference type="NCBI Taxonomy" id="408172"/>
    <lineage>
        <taxon>unclassified sequences</taxon>
        <taxon>metagenomes</taxon>
        <taxon>ecological metagenomes</taxon>
    </lineage>
</organism>
<evidence type="ECO:0000313" key="4">
    <source>
        <dbReference type="EMBL" id="SVC29995.1"/>
    </source>
</evidence>
<reference evidence="4" key="1">
    <citation type="submission" date="2018-05" db="EMBL/GenBank/DDBJ databases">
        <authorList>
            <person name="Lanie J.A."/>
            <person name="Ng W.-L."/>
            <person name="Kazmierczak K.M."/>
            <person name="Andrzejewski T.M."/>
            <person name="Davidsen T.M."/>
            <person name="Wayne K.J."/>
            <person name="Tettelin H."/>
            <person name="Glass J.I."/>
            <person name="Rusch D."/>
            <person name="Podicherti R."/>
            <person name="Tsui H.-C.T."/>
            <person name="Winkler M.E."/>
        </authorList>
    </citation>
    <scope>NUCLEOTIDE SEQUENCE</scope>
</reference>
<protein>
    <recommendedName>
        <fullName evidence="3">Blue (type 1) copper domain-containing protein</fullName>
    </recommendedName>
</protein>
<gene>
    <name evidence="4" type="ORF">METZ01_LOCUS282849</name>
</gene>
<sequence length="409" mass="41363">PTLVLGFSLTGSTVPAGEGTLVVIEISGSDEPSLSGIIVSDPAGADMGFTYDSGGPVADFTVNAGNMYFYPDAFNIEPGQTVEWYNSGGTHNVNGVSSAITGESFDNPEEFFLESVVGPATIGSFTFTIPGHYQYDCSLYSHAANGMVGSLTVGSGGCTDDMACNYASDADFDDGSCDYGTMCWDGSYECNANDCPDEPGGMVSINYNVDTPIAGFQFDVTGVTVTGVSGGAAEAAGFMISSSATTVLGFSLTGMTIPAGEGVLIVLDIEGNAGDACIEGVILSDAAGEAIDQSVEDCTTIIEGGGDDCPSGVYDCAGVCDGDAVEDCAGECGGSAEVDECGECGGPGADVMCEDGSYVCDASDCETSGWDGDACTMDVNSIHVTSSGSVLYNTDTPIAGFQFNVDGAT</sequence>
<dbReference type="EMBL" id="UINC01083873">
    <property type="protein sequence ID" value="SVC29995.1"/>
    <property type="molecule type" value="Genomic_DNA"/>
</dbReference>
<dbReference type="GO" id="GO:0005507">
    <property type="term" value="F:copper ion binding"/>
    <property type="evidence" value="ECO:0007669"/>
    <property type="project" value="InterPro"/>
</dbReference>
<keyword evidence="1" id="KW-0479">Metal-binding</keyword>
<evidence type="ECO:0000256" key="1">
    <source>
        <dbReference type="ARBA" id="ARBA00022723"/>
    </source>
</evidence>
<feature type="non-terminal residue" evidence="4">
    <location>
        <position position="1"/>
    </location>
</feature>
<dbReference type="InterPro" id="IPR000923">
    <property type="entry name" value="BlueCu_1"/>
</dbReference>